<comment type="caution">
    <text evidence="1">The sequence shown here is derived from an EMBL/GenBank/DDBJ whole genome shotgun (WGS) entry which is preliminary data.</text>
</comment>
<dbReference type="RefSeq" id="WP_203873491.1">
    <property type="nucleotide sequence ID" value="NZ_BOOK01000005.1"/>
</dbReference>
<dbReference type="AlphaFoldDB" id="A0A8J3T0T9"/>
<gene>
    <name evidence="1" type="ORF">Pta02_10370</name>
</gene>
<dbReference type="Proteomes" id="UP000634476">
    <property type="component" value="Unassembled WGS sequence"/>
</dbReference>
<evidence type="ECO:0000313" key="2">
    <source>
        <dbReference type="Proteomes" id="UP000634476"/>
    </source>
</evidence>
<dbReference type="EMBL" id="BOOK01000005">
    <property type="protein sequence ID" value="GIH99028.1"/>
    <property type="molecule type" value="Genomic_DNA"/>
</dbReference>
<name>A0A8J3T0T9_9ACTN</name>
<protein>
    <recommendedName>
        <fullName evidence="3">Smu12A</fullName>
    </recommendedName>
</protein>
<proteinExistence type="predicted"/>
<sequence>MENDEAREKLRGWFSGRMPDGWFEGPPEIVLDREEITVIGTIRPPSLAEGVSEVERAAALEGGVQRFREETRERRIEIALEAEHRFRRKVSWGVAVGDQTVMFTTLSVPVMTRLRQTERRVLDTLVAAGVARSRSDALAWCVRLVGKHTDTWLADLRDALQHVDRVRAAGPDVDS</sequence>
<evidence type="ECO:0000313" key="1">
    <source>
        <dbReference type="EMBL" id="GIH99028.1"/>
    </source>
</evidence>
<evidence type="ECO:0008006" key="3">
    <source>
        <dbReference type="Google" id="ProtNLM"/>
    </source>
</evidence>
<keyword evidence="2" id="KW-1185">Reference proteome</keyword>
<organism evidence="1 2">
    <name type="scientific">Planobispora takensis</name>
    <dbReference type="NCBI Taxonomy" id="1367882"/>
    <lineage>
        <taxon>Bacteria</taxon>
        <taxon>Bacillati</taxon>
        <taxon>Actinomycetota</taxon>
        <taxon>Actinomycetes</taxon>
        <taxon>Streptosporangiales</taxon>
        <taxon>Streptosporangiaceae</taxon>
        <taxon>Planobispora</taxon>
    </lineage>
</organism>
<reference evidence="1" key="1">
    <citation type="submission" date="2021-01" db="EMBL/GenBank/DDBJ databases">
        <title>Whole genome shotgun sequence of Planobispora takensis NBRC 109077.</title>
        <authorList>
            <person name="Komaki H."/>
            <person name="Tamura T."/>
        </authorList>
    </citation>
    <scope>NUCLEOTIDE SEQUENCE</scope>
    <source>
        <strain evidence="1">NBRC 109077</strain>
    </source>
</reference>
<accession>A0A8J3T0T9</accession>